<organism evidence="3">
    <name type="scientific">Hellea balneolensis</name>
    <dbReference type="NCBI Taxonomy" id="287478"/>
    <lineage>
        <taxon>Bacteria</taxon>
        <taxon>Pseudomonadati</taxon>
        <taxon>Pseudomonadota</taxon>
        <taxon>Alphaproteobacteria</taxon>
        <taxon>Maricaulales</taxon>
        <taxon>Robiginitomaculaceae</taxon>
        <taxon>Hellea</taxon>
    </lineage>
</organism>
<feature type="compositionally biased region" description="Low complexity" evidence="1">
    <location>
        <begin position="294"/>
        <end position="320"/>
    </location>
</feature>
<evidence type="ECO:0000256" key="2">
    <source>
        <dbReference type="SAM" id="SignalP"/>
    </source>
</evidence>
<evidence type="ECO:0000313" key="3">
    <source>
        <dbReference type="EMBL" id="HHL43218.1"/>
    </source>
</evidence>
<evidence type="ECO:0000256" key="1">
    <source>
        <dbReference type="SAM" id="MobiDB-lite"/>
    </source>
</evidence>
<keyword evidence="2" id="KW-0732">Signal</keyword>
<dbReference type="Proteomes" id="UP000885830">
    <property type="component" value="Unassembled WGS sequence"/>
</dbReference>
<proteinExistence type="predicted"/>
<reference evidence="3" key="1">
    <citation type="journal article" date="2020" name="mSystems">
        <title>Genome- and Community-Level Interaction Insights into Carbon Utilization and Element Cycling Functions of Hydrothermarchaeota in Hydrothermal Sediment.</title>
        <authorList>
            <person name="Zhou Z."/>
            <person name="Liu Y."/>
            <person name="Xu W."/>
            <person name="Pan J."/>
            <person name="Luo Z.H."/>
            <person name="Li M."/>
        </authorList>
    </citation>
    <scope>NUCLEOTIDE SEQUENCE [LARGE SCALE GENOMIC DNA]</scope>
    <source>
        <strain evidence="3">HyVt-485</strain>
    </source>
</reference>
<accession>A0A7C5QWM0</accession>
<dbReference type="EMBL" id="DRMJ01000326">
    <property type="protein sequence ID" value="HHL43218.1"/>
    <property type="molecule type" value="Genomic_DNA"/>
</dbReference>
<feature type="chain" id="PRO_5027885090" evidence="2">
    <location>
        <begin position="27"/>
        <end position="384"/>
    </location>
</feature>
<comment type="caution">
    <text evidence="3">The sequence shown here is derived from an EMBL/GenBank/DDBJ whole genome shotgun (WGS) entry which is preliminary data.</text>
</comment>
<protein>
    <submittedName>
        <fullName evidence="3">Uncharacterized protein</fullName>
    </submittedName>
</protein>
<feature type="region of interest" description="Disordered" evidence="1">
    <location>
        <begin position="294"/>
        <end position="328"/>
    </location>
</feature>
<feature type="region of interest" description="Disordered" evidence="1">
    <location>
        <begin position="352"/>
        <end position="384"/>
    </location>
</feature>
<sequence length="384" mass="41375">MKHLSTKLTMTTALVASLGISIPAFAGGHPGYEPDLVPSGATPGQCYARVKIPAQYSTTRENVLVEEGYSTVEVSQPQLASRQEEVLVKEASVRYEVRQPRYKTVSEQMLVRPAYDKLSVSAPQFKTVTEKVQISAPRVVWKRGNPGRLAAQGYTILSVADAGQQGRGYSSTTQYGASGGATRCGEMCEIWCLVEEPGETMSVQRKVMTSPGQVRRTTVPAKYTNITKQVVADPGGVREIPIPAEYRNVTVEDIVDPGGERYVDVAPKYAGIDKKVLIAPERYEWRRVVCQPGTMRSGTTYSSGTTYGSGYSSSSSTMGQYTGGTQSGTASHTYGSASNTLGSYESSGRVCTGSSCSGGHSQQGSTYYYGTDKPVNHHRHKSGH</sequence>
<gene>
    <name evidence="3" type="ORF">ENJ42_06355</name>
</gene>
<name>A0A7C5QWM0_9PROT</name>
<feature type="compositionally biased region" description="Low complexity" evidence="1">
    <location>
        <begin position="352"/>
        <end position="366"/>
    </location>
</feature>
<feature type="signal peptide" evidence="2">
    <location>
        <begin position="1"/>
        <end position="26"/>
    </location>
</feature>
<dbReference type="AlphaFoldDB" id="A0A7C5QWM0"/>